<proteinExistence type="predicted"/>
<comment type="caution">
    <text evidence="2">The sequence shown here is derived from an EMBL/GenBank/DDBJ whole genome shotgun (WGS) entry which is preliminary data.</text>
</comment>
<reference evidence="2 3" key="1">
    <citation type="submission" date="2012-01" db="EMBL/GenBank/DDBJ databases">
        <title>The Genome Sequence of Scardovia wiggsiae F0424.</title>
        <authorList>
            <consortium name="The Broad Institute Genome Sequencing Platform"/>
            <person name="Earl A."/>
            <person name="Ward D."/>
            <person name="Feldgarden M."/>
            <person name="Gevers D."/>
            <person name="Izard J."/>
            <person name="Ganesan A."/>
            <person name="Baranova O.V."/>
            <person name="Blanton J.M."/>
            <person name="Tanner A.C."/>
            <person name="Mathney J."/>
            <person name="Dewhirst F.E."/>
            <person name="Young S.K."/>
            <person name="Zeng Q."/>
            <person name="Gargeya S."/>
            <person name="Fitzgerald M."/>
            <person name="Haas B."/>
            <person name="Abouelleil A."/>
            <person name="Alvarado L."/>
            <person name="Arachchi H.M."/>
            <person name="Berlin A."/>
            <person name="Chapman S.B."/>
            <person name="Gearin G."/>
            <person name="Goldberg J."/>
            <person name="Griggs A."/>
            <person name="Gujja S."/>
            <person name="Hansen M."/>
            <person name="Heiman D."/>
            <person name="Howarth C."/>
            <person name="Larimer J."/>
            <person name="Lui A."/>
            <person name="MacDonald P.J.P."/>
            <person name="McCowen C."/>
            <person name="Montmayeur A."/>
            <person name="Murphy C."/>
            <person name="Neiman D."/>
            <person name="Pearson M."/>
            <person name="Priest M."/>
            <person name="Roberts A."/>
            <person name="Saif S."/>
            <person name="Shea T."/>
            <person name="Sisk P."/>
            <person name="Stolte C."/>
            <person name="Sykes S."/>
            <person name="Wortman J."/>
            <person name="Nusbaum C."/>
            <person name="Birren B."/>
        </authorList>
    </citation>
    <scope>NUCLEOTIDE SEQUENCE [LARGE SCALE GENOMIC DNA]</scope>
    <source>
        <strain evidence="2 3">F0424</strain>
    </source>
</reference>
<feature type="compositionally biased region" description="Basic and acidic residues" evidence="1">
    <location>
        <begin position="28"/>
        <end position="39"/>
    </location>
</feature>
<dbReference type="Proteomes" id="UP000006415">
    <property type="component" value="Unassembled WGS sequence"/>
</dbReference>
<dbReference type="EMBL" id="AGZS01000003">
    <property type="protein sequence ID" value="EJD64888.1"/>
    <property type="molecule type" value="Genomic_DNA"/>
</dbReference>
<evidence type="ECO:0000256" key="1">
    <source>
        <dbReference type="SAM" id="MobiDB-lite"/>
    </source>
</evidence>
<evidence type="ECO:0000313" key="3">
    <source>
        <dbReference type="Proteomes" id="UP000006415"/>
    </source>
</evidence>
<protein>
    <recommendedName>
        <fullName evidence="4">DUF3073 domain-containing protein</fullName>
    </recommendedName>
</protein>
<dbReference type="AlphaFoldDB" id="J0DF23"/>
<sequence>MGRGRQKAKQTKMARKLKYMTTDTDYNELERELSSRESDAAGTADDGISAANPDHDAQETGAGGASTSPNMADSSTALDRTSPENTSDDLDEYAAWAAEAAKKAGSQPPKKPAMHKPFPKMPFPGKLKPKSGRDKE</sequence>
<keyword evidence="3" id="KW-1185">Reference proteome</keyword>
<dbReference type="STRING" id="857290.HMPREF9156_00763"/>
<accession>J0DF23</accession>
<dbReference type="HOGENOM" id="CLU_161187_0_0_11"/>
<dbReference type="OrthoDB" id="3243206at2"/>
<name>J0DF23_9BIFI</name>
<evidence type="ECO:0008006" key="4">
    <source>
        <dbReference type="Google" id="ProtNLM"/>
    </source>
</evidence>
<feature type="compositionally biased region" description="Polar residues" evidence="1">
    <location>
        <begin position="65"/>
        <end position="85"/>
    </location>
</feature>
<dbReference type="RefSeq" id="WP_007147827.1">
    <property type="nucleotide sequence ID" value="NZ_AKCI01000001.1"/>
</dbReference>
<feature type="compositionally biased region" description="Basic residues" evidence="1">
    <location>
        <begin position="1"/>
        <end position="18"/>
    </location>
</feature>
<feature type="region of interest" description="Disordered" evidence="1">
    <location>
        <begin position="1"/>
        <end position="136"/>
    </location>
</feature>
<dbReference type="Pfam" id="PF11273">
    <property type="entry name" value="DUF3073"/>
    <property type="match status" value="1"/>
</dbReference>
<dbReference type="InterPro" id="IPR021426">
    <property type="entry name" value="DUF3073"/>
</dbReference>
<gene>
    <name evidence="2" type="ORF">HMPREF9156_00763</name>
</gene>
<evidence type="ECO:0000313" key="2">
    <source>
        <dbReference type="EMBL" id="EJD64888.1"/>
    </source>
</evidence>
<organism evidence="2 3">
    <name type="scientific">Scardovia wiggsiae F0424</name>
    <dbReference type="NCBI Taxonomy" id="857290"/>
    <lineage>
        <taxon>Bacteria</taxon>
        <taxon>Bacillati</taxon>
        <taxon>Actinomycetota</taxon>
        <taxon>Actinomycetes</taxon>
        <taxon>Bifidobacteriales</taxon>
        <taxon>Bifidobacteriaceae</taxon>
        <taxon>Scardovia</taxon>
    </lineage>
</organism>
<dbReference type="eggNOG" id="ENOG5032FNP">
    <property type="taxonomic scope" value="Bacteria"/>
</dbReference>